<organism evidence="1 2">
    <name type="scientific">Brachionus plicatilis</name>
    <name type="common">Marine rotifer</name>
    <name type="synonym">Brachionus muelleri</name>
    <dbReference type="NCBI Taxonomy" id="10195"/>
    <lineage>
        <taxon>Eukaryota</taxon>
        <taxon>Metazoa</taxon>
        <taxon>Spiralia</taxon>
        <taxon>Gnathifera</taxon>
        <taxon>Rotifera</taxon>
        <taxon>Eurotatoria</taxon>
        <taxon>Monogononta</taxon>
        <taxon>Pseudotrocha</taxon>
        <taxon>Ploima</taxon>
        <taxon>Brachionidae</taxon>
        <taxon>Brachionus</taxon>
    </lineage>
</organism>
<proteinExistence type="predicted"/>
<comment type="caution">
    <text evidence="1">The sequence shown here is derived from an EMBL/GenBank/DDBJ whole genome shotgun (WGS) entry which is preliminary data.</text>
</comment>
<accession>A0A3M7S7J2</accession>
<name>A0A3M7S7J2_BRAPC</name>
<dbReference type="AlphaFoldDB" id="A0A3M7S7J2"/>
<keyword evidence="2" id="KW-1185">Reference proteome</keyword>
<protein>
    <recommendedName>
        <fullName evidence="3">RNA-directed DNA polymerase from mobile element jockey-like</fullName>
    </recommendedName>
</protein>
<dbReference type="EMBL" id="REGN01001930">
    <property type="protein sequence ID" value="RNA31540.1"/>
    <property type="molecule type" value="Genomic_DNA"/>
</dbReference>
<evidence type="ECO:0008006" key="3">
    <source>
        <dbReference type="Google" id="ProtNLM"/>
    </source>
</evidence>
<sequence>MTLDALVDWAMEWRMLFHPDKCKVMEISKKSCNRSQLTMEKTDSSNRHVLEYTEKKLQPAQLCPTSPSQQPTERALFTYRVTMPWNALPQEIVQSISVNQFKNRLDKYRRKEKPTMDEVLRLGRIDTRER</sequence>
<dbReference type="Proteomes" id="UP000276133">
    <property type="component" value="Unassembled WGS sequence"/>
</dbReference>
<gene>
    <name evidence="1" type="ORF">BpHYR1_033207</name>
</gene>
<evidence type="ECO:0000313" key="2">
    <source>
        <dbReference type="Proteomes" id="UP000276133"/>
    </source>
</evidence>
<reference evidence="1 2" key="1">
    <citation type="journal article" date="2018" name="Sci. Rep.">
        <title>Genomic signatures of local adaptation to the degree of environmental predictability in rotifers.</title>
        <authorList>
            <person name="Franch-Gras L."/>
            <person name="Hahn C."/>
            <person name="Garcia-Roger E.M."/>
            <person name="Carmona M.J."/>
            <person name="Serra M."/>
            <person name="Gomez A."/>
        </authorList>
    </citation>
    <scope>NUCLEOTIDE SEQUENCE [LARGE SCALE GENOMIC DNA]</scope>
    <source>
        <strain evidence="1">HYR1</strain>
    </source>
</reference>
<evidence type="ECO:0000313" key="1">
    <source>
        <dbReference type="EMBL" id="RNA31540.1"/>
    </source>
</evidence>